<keyword evidence="2" id="KW-1185">Reference proteome</keyword>
<dbReference type="Proteomes" id="UP000799537">
    <property type="component" value="Unassembled WGS sequence"/>
</dbReference>
<dbReference type="AlphaFoldDB" id="A0A6A6C7R9"/>
<accession>A0A6A6C7R9</accession>
<proteinExistence type="predicted"/>
<name>A0A6A6C7R9_ZASCE</name>
<gene>
    <name evidence="1" type="ORF">M409DRAFT_57529</name>
</gene>
<sequence>MTPASTPTRKVVFLDEATVGWLRAATQAAAQRVQMLFLSAKPNLPADWTPAMLPCQDGPGESSLPPRRIRLITASFSRDILDSYAGVLVLDGGESNTAWLVKTTMLTFNLCQFETLRSTSATEARQKTSGAPARRRSSRYVALGTHERRCQFPTVACTQGLRHRRHAHFAGVLALRGDPTHPTCKAALMLQSRKETEQNATFASTLLTAHAPTGIRRLPDPTPPACQEISCRNLPARQTSWSSALASTIPASAYSPPSRPSQTASKPVLSPTFRAAAIRLTPRLGRKTSTNRLYQDPANQAALVYDRPWVAACKPAEICHPESKNSNALLRSTSLRSDPSSALIRLILEEEISCFCYQNDCPLSANFTHAGGSIGSNDAYNIVYPNADDGNARVVVTRHQDPTVMAHIILLLKIRRLDTIVA</sequence>
<dbReference type="RefSeq" id="XP_033664116.1">
    <property type="nucleotide sequence ID" value="XM_033813657.1"/>
</dbReference>
<protein>
    <submittedName>
        <fullName evidence="1">Uncharacterized protein</fullName>
    </submittedName>
</protein>
<reference evidence="1" key="1">
    <citation type="journal article" date="2020" name="Stud. Mycol.">
        <title>101 Dothideomycetes genomes: a test case for predicting lifestyles and emergence of pathogens.</title>
        <authorList>
            <person name="Haridas S."/>
            <person name="Albert R."/>
            <person name="Binder M."/>
            <person name="Bloem J."/>
            <person name="Labutti K."/>
            <person name="Salamov A."/>
            <person name="Andreopoulos B."/>
            <person name="Baker S."/>
            <person name="Barry K."/>
            <person name="Bills G."/>
            <person name="Bluhm B."/>
            <person name="Cannon C."/>
            <person name="Castanera R."/>
            <person name="Culley D."/>
            <person name="Daum C."/>
            <person name="Ezra D."/>
            <person name="Gonzalez J."/>
            <person name="Henrissat B."/>
            <person name="Kuo A."/>
            <person name="Liang C."/>
            <person name="Lipzen A."/>
            <person name="Lutzoni F."/>
            <person name="Magnuson J."/>
            <person name="Mondo S."/>
            <person name="Nolan M."/>
            <person name="Ohm R."/>
            <person name="Pangilinan J."/>
            <person name="Park H.-J."/>
            <person name="Ramirez L."/>
            <person name="Alfaro M."/>
            <person name="Sun H."/>
            <person name="Tritt A."/>
            <person name="Yoshinaga Y."/>
            <person name="Zwiers L.-H."/>
            <person name="Turgeon B."/>
            <person name="Goodwin S."/>
            <person name="Spatafora J."/>
            <person name="Crous P."/>
            <person name="Grigoriev I."/>
        </authorList>
    </citation>
    <scope>NUCLEOTIDE SEQUENCE</scope>
    <source>
        <strain evidence="1">ATCC 36951</strain>
    </source>
</reference>
<evidence type="ECO:0000313" key="1">
    <source>
        <dbReference type="EMBL" id="KAF2163227.1"/>
    </source>
</evidence>
<dbReference type="EMBL" id="ML993609">
    <property type="protein sequence ID" value="KAF2163227.1"/>
    <property type="molecule type" value="Genomic_DNA"/>
</dbReference>
<dbReference type="GeneID" id="54566929"/>
<organism evidence="1 2">
    <name type="scientific">Zasmidium cellare ATCC 36951</name>
    <dbReference type="NCBI Taxonomy" id="1080233"/>
    <lineage>
        <taxon>Eukaryota</taxon>
        <taxon>Fungi</taxon>
        <taxon>Dikarya</taxon>
        <taxon>Ascomycota</taxon>
        <taxon>Pezizomycotina</taxon>
        <taxon>Dothideomycetes</taxon>
        <taxon>Dothideomycetidae</taxon>
        <taxon>Mycosphaerellales</taxon>
        <taxon>Mycosphaerellaceae</taxon>
        <taxon>Zasmidium</taxon>
    </lineage>
</organism>
<evidence type="ECO:0000313" key="2">
    <source>
        <dbReference type="Proteomes" id="UP000799537"/>
    </source>
</evidence>